<feature type="compositionally biased region" description="Polar residues" evidence="1">
    <location>
        <begin position="1"/>
        <end position="27"/>
    </location>
</feature>
<dbReference type="OrthoDB" id="10617545at2759"/>
<name>A0A0C9XCL1_9AGAR</name>
<dbReference type="AlphaFoldDB" id="A0A0C9XCL1"/>
<dbReference type="EMBL" id="KN838649">
    <property type="protein sequence ID" value="KIJ99298.1"/>
    <property type="molecule type" value="Genomic_DNA"/>
</dbReference>
<sequence>MPPFSSTRTGPPFVSTHSSSPFASTGTGPPFAQTPIDTAGLYELGYRHASLPLSALPTGTSGPVPPFCAIPIPLSVGGPGQ</sequence>
<keyword evidence="3" id="KW-1185">Reference proteome</keyword>
<evidence type="ECO:0000256" key="1">
    <source>
        <dbReference type="SAM" id="MobiDB-lite"/>
    </source>
</evidence>
<gene>
    <name evidence="2" type="ORF">K443DRAFT_175234</name>
</gene>
<organism evidence="2 3">
    <name type="scientific">Laccaria amethystina LaAM-08-1</name>
    <dbReference type="NCBI Taxonomy" id="1095629"/>
    <lineage>
        <taxon>Eukaryota</taxon>
        <taxon>Fungi</taxon>
        <taxon>Dikarya</taxon>
        <taxon>Basidiomycota</taxon>
        <taxon>Agaricomycotina</taxon>
        <taxon>Agaricomycetes</taxon>
        <taxon>Agaricomycetidae</taxon>
        <taxon>Agaricales</taxon>
        <taxon>Agaricineae</taxon>
        <taxon>Hydnangiaceae</taxon>
        <taxon>Laccaria</taxon>
    </lineage>
</organism>
<evidence type="ECO:0000313" key="3">
    <source>
        <dbReference type="Proteomes" id="UP000054477"/>
    </source>
</evidence>
<feature type="region of interest" description="Disordered" evidence="1">
    <location>
        <begin position="1"/>
        <end position="36"/>
    </location>
</feature>
<reference evidence="2 3" key="1">
    <citation type="submission" date="2014-04" db="EMBL/GenBank/DDBJ databases">
        <authorList>
            <consortium name="DOE Joint Genome Institute"/>
            <person name="Kuo A."/>
            <person name="Kohler A."/>
            <person name="Nagy L.G."/>
            <person name="Floudas D."/>
            <person name="Copeland A."/>
            <person name="Barry K.W."/>
            <person name="Cichocki N."/>
            <person name="Veneault-Fourrey C."/>
            <person name="LaButti K."/>
            <person name="Lindquist E.A."/>
            <person name="Lipzen A."/>
            <person name="Lundell T."/>
            <person name="Morin E."/>
            <person name="Murat C."/>
            <person name="Sun H."/>
            <person name="Tunlid A."/>
            <person name="Henrissat B."/>
            <person name="Grigoriev I.V."/>
            <person name="Hibbett D.S."/>
            <person name="Martin F."/>
            <person name="Nordberg H.P."/>
            <person name="Cantor M.N."/>
            <person name="Hua S.X."/>
        </authorList>
    </citation>
    <scope>NUCLEOTIDE SEQUENCE [LARGE SCALE GENOMIC DNA]</scope>
    <source>
        <strain evidence="2 3">LaAM-08-1</strain>
    </source>
</reference>
<protein>
    <submittedName>
        <fullName evidence="2">Uncharacterized protein</fullName>
    </submittedName>
</protein>
<accession>A0A0C9XCL1</accession>
<dbReference type="Proteomes" id="UP000054477">
    <property type="component" value="Unassembled WGS sequence"/>
</dbReference>
<evidence type="ECO:0000313" key="2">
    <source>
        <dbReference type="EMBL" id="KIJ99298.1"/>
    </source>
</evidence>
<reference evidence="3" key="2">
    <citation type="submission" date="2015-01" db="EMBL/GenBank/DDBJ databases">
        <title>Evolutionary Origins and Diversification of the Mycorrhizal Mutualists.</title>
        <authorList>
            <consortium name="DOE Joint Genome Institute"/>
            <consortium name="Mycorrhizal Genomics Consortium"/>
            <person name="Kohler A."/>
            <person name="Kuo A."/>
            <person name="Nagy L.G."/>
            <person name="Floudas D."/>
            <person name="Copeland A."/>
            <person name="Barry K.W."/>
            <person name="Cichocki N."/>
            <person name="Veneault-Fourrey C."/>
            <person name="LaButti K."/>
            <person name="Lindquist E.A."/>
            <person name="Lipzen A."/>
            <person name="Lundell T."/>
            <person name="Morin E."/>
            <person name="Murat C."/>
            <person name="Riley R."/>
            <person name="Ohm R."/>
            <person name="Sun H."/>
            <person name="Tunlid A."/>
            <person name="Henrissat B."/>
            <person name="Grigoriev I.V."/>
            <person name="Hibbett D.S."/>
            <person name="Martin F."/>
        </authorList>
    </citation>
    <scope>NUCLEOTIDE SEQUENCE [LARGE SCALE GENOMIC DNA]</scope>
    <source>
        <strain evidence="3">LaAM-08-1</strain>
    </source>
</reference>
<proteinExistence type="predicted"/>
<dbReference type="HOGENOM" id="CLU_2574206_0_0_1"/>